<dbReference type="AlphaFoldDB" id="A0AA51UIF3"/>
<reference evidence="3 4" key="1">
    <citation type="submission" date="2023-08" db="EMBL/GenBank/DDBJ databases">
        <title>Methanolobus mangrovi sp. nov. and Methanolobus sediminis sp. nov, two novel methylotrophic methanogens isolated from mangrove sediments in China.</title>
        <authorList>
            <person name="Zhou J."/>
        </authorList>
    </citation>
    <scope>NUCLEOTIDE SEQUENCE [LARGE SCALE GENOMIC DNA]</scope>
    <source>
        <strain evidence="3 4">FTZ6</strain>
    </source>
</reference>
<dbReference type="EMBL" id="CP133592">
    <property type="protein sequence ID" value="WMW24097.1"/>
    <property type="molecule type" value="Genomic_DNA"/>
</dbReference>
<dbReference type="Pfam" id="PF26596">
    <property type="entry name" value="PEF-CTERM_ARCH"/>
    <property type="match status" value="1"/>
</dbReference>
<dbReference type="KEGG" id="mseb:RE474_08290"/>
<proteinExistence type="predicted"/>
<evidence type="ECO:0000256" key="1">
    <source>
        <dbReference type="SAM" id="Phobius"/>
    </source>
</evidence>
<evidence type="ECO:0000313" key="3">
    <source>
        <dbReference type="EMBL" id="WMW24097.1"/>
    </source>
</evidence>
<sequence length="167" mass="18008">MNATLVTDNTTNPGTIEVELTDETKALYPNSTITTILLNVPESDVVSVTDNYGNEWLVGDAAGNPFGTFLTKTTTNDAELKGTDPITIYVTITSWDGTLPANDDENVISIHIQRIGPGDEDSAWVTVGYCEEDDGNGGTQEIPEFPTIALPIAAIIGLAFIFQRRKE</sequence>
<protein>
    <submittedName>
        <fullName evidence="3">PEF-CTERM sorting domain-containing protein</fullName>
    </submittedName>
</protein>
<dbReference type="GeneID" id="84232709"/>
<organism evidence="3 4">
    <name type="scientific">Methanolobus sediminis</name>
    <dbReference type="NCBI Taxonomy" id="3072978"/>
    <lineage>
        <taxon>Archaea</taxon>
        <taxon>Methanobacteriati</taxon>
        <taxon>Methanobacteriota</taxon>
        <taxon>Stenosarchaea group</taxon>
        <taxon>Methanomicrobia</taxon>
        <taxon>Methanosarcinales</taxon>
        <taxon>Methanosarcinaceae</taxon>
        <taxon>Methanolobus</taxon>
    </lineage>
</organism>
<dbReference type="Proteomes" id="UP001182908">
    <property type="component" value="Chromosome"/>
</dbReference>
<dbReference type="InterPro" id="IPR017474">
    <property type="entry name" value="PEF_CTERM_C"/>
</dbReference>
<name>A0AA51UIF3_9EURY</name>
<evidence type="ECO:0000259" key="2">
    <source>
        <dbReference type="Pfam" id="PF26596"/>
    </source>
</evidence>
<keyword evidence="1" id="KW-0472">Membrane</keyword>
<keyword evidence="1" id="KW-1133">Transmembrane helix</keyword>
<accession>A0AA51UIF3</accession>
<evidence type="ECO:0000313" key="4">
    <source>
        <dbReference type="Proteomes" id="UP001182908"/>
    </source>
</evidence>
<feature type="domain" description="PEF-CTERM protein sorting" evidence="2">
    <location>
        <begin position="142"/>
        <end position="166"/>
    </location>
</feature>
<feature type="transmembrane region" description="Helical" evidence="1">
    <location>
        <begin position="145"/>
        <end position="162"/>
    </location>
</feature>
<gene>
    <name evidence="3" type="ORF">RE474_08290</name>
</gene>
<keyword evidence="4" id="KW-1185">Reference proteome</keyword>
<dbReference type="NCBIfam" id="TIGR03024">
    <property type="entry name" value="arch_PEF_CTERM"/>
    <property type="match status" value="1"/>
</dbReference>
<keyword evidence="1" id="KW-0812">Transmembrane</keyword>
<dbReference type="RefSeq" id="WP_309309911.1">
    <property type="nucleotide sequence ID" value="NZ_CP133592.1"/>
</dbReference>